<dbReference type="EMBL" id="KI912110">
    <property type="protein sequence ID" value="ETS84755.1"/>
    <property type="molecule type" value="Genomic_DNA"/>
</dbReference>
<dbReference type="eggNOG" id="ENOG502RB3M">
    <property type="taxonomic scope" value="Eukaryota"/>
</dbReference>
<gene>
    <name evidence="3" type="ORF">PFICI_02780</name>
</gene>
<organism evidence="3 4">
    <name type="scientific">Pestalotiopsis fici (strain W106-1 / CGMCC3.15140)</name>
    <dbReference type="NCBI Taxonomy" id="1229662"/>
    <lineage>
        <taxon>Eukaryota</taxon>
        <taxon>Fungi</taxon>
        <taxon>Dikarya</taxon>
        <taxon>Ascomycota</taxon>
        <taxon>Pezizomycotina</taxon>
        <taxon>Sordariomycetes</taxon>
        <taxon>Xylariomycetidae</taxon>
        <taxon>Amphisphaeriales</taxon>
        <taxon>Sporocadaceae</taxon>
        <taxon>Pestalotiopsis</taxon>
    </lineage>
</organism>
<reference evidence="4" key="1">
    <citation type="journal article" date="2015" name="BMC Genomics">
        <title>Genomic and transcriptomic analysis of the endophytic fungus Pestalotiopsis fici reveals its lifestyle and high potential for synthesis of natural products.</title>
        <authorList>
            <person name="Wang X."/>
            <person name="Zhang X."/>
            <person name="Liu L."/>
            <person name="Xiang M."/>
            <person name="Wang W."/>
            <person name="Sun X."/>
            <person name="Che Y."/>
            <person name="Guo L."/>
            <person name="Liu G."/>
            <person name="Guo L."/>
            <person name="Wang C."/>
            <person name="Yin W.B."/>
            <person name="Stadler M."/>
            <person name="Zhang X."/>
            <person name="Liu X."/>
        </authorList>
    </citation>
    <scope>NUCLEOTIDE SEQUENCE [LARGE SCALE GENOMIC DNA]</scope>
    <source>
        <strain evidence="4">W106-1 / CGMCC3.15140</strain>
    </source>
</reference>
<sequence length="356" mass="41069">MATYGVHRGSISYKKLDTSKQEFRLLEIRPAASVEDRIEARLVTVRLKDEPEFIALSSLYGSPSESENVIVNGRPITITLHLAQALRHIRTVLFPGSARNGDERLPPKRQQRRPPFWLRQLMKGVSSILPNPEAEKDVPLRVWLDVICVNQYDEVERSRQVQDMRQIYTAAQMTVGWLGMKTEHTEAGLEILIDIDRCMPPRWGDPGDREEHPENYSPKHAWFQKVDYIWKDVEANTESQLPSCWQGSNDLMNRPYFARRWILEEIARARYPAFLVGDTILSWRTILRLHRMLEEVKYADSENFPKKHQHLVPTLPIEAVQALLDDFARRSAMEDTQALDNSTSSQEGKSATSSLH</sequence>
<dbReference type="RefSeq" id="XP_007829552.1">
    <property type="nucleotide sequence ID" value="XM_007831361.1"/>
</dbReference>
<dbReference type="AlphaFoldDB" id="W3XFF5"/>
<accession>W3XFF5</accession>
<evidence type="ECO:0000259" key="2">
    <source>
        <dbReference type="Pfam" id="PF06985"/>
    </source>
</evidence>
<feature type="domain" description="Heterokaryon incompatibility" evidence="2">
    <location>
        <begin position="140"/>
        <end position="265"/>
    </location>
</feature>
<dbReference type="InterPro" id="IPR010730">
    <property type="entry name" value="HET"/>
</dbReference>
<dbReference type="InParanoid" id="W3XFF5"/>
<dbReference type="GeneID" id="19267793"/>
<dbReference type="Pfam" id="PF06985">
    <property type="entry name" value="HET"/>
    <property type="match status" value="1"/>
</dbReference>
<name>W3XFF5_PESFW</name>
<feature type="region of interest" description="Disordered" evidence="1">
    <location>
        <begin position="335"/>
        <end position="356"/>
    </location>
</feature>
<dbReference type="KEGG" id="pfy:PFICI_02780"/>
<dbReference type="PANTHER" id="PTHR24148">
    <property type="entry name" value="ANKYRIN REPEAT DOMAIN-CONTAINING PROTEIN 39 HOMOLOG-RELATED"/>
    <property type="match status" value="1"/>
</dbReference>
<protein>
    <recommendedName>
        <fullName evidence="2">Heterokaryon incompatibility domain-containing protein</fullName>
    </recommendedName>
</protein>
<dbReference type="PANTHER" id="PTHR24148:SF73">
    <property type="entry name" value="HET DOMAIN PROTEIN (AFU_ORTHOLOGUE AFUA_8G01020)"/>
    <property type="match status" value="1"/>
</dbReference>
<keyword evidence="4" id="KW-1185">Reference proteome</keyword>
<evidence type="ECO:0000256" key="1">
    <source>
        <dbReference type="SAM" id="MobiDB-lite"/>
    </source>
</evidence>
<dbReference type="HOGENOM" id="CLU_044226_0_0_1"/>
<dbReference type="OMA" id="LRVWIDC"/>
<feature type="compositionally biased region" description="Polar residues" evidence="1">
    <location>
        <begin position="338"/>
        <end position="356"/>
    </location>
</feature>
<proteinExistence type="predicted"/>
<dbReference type="OrthoDB" id="5386682at2759"/>
<evidence type="ECO:0000313" key="4">
    <source>
        <dbReference type="Proteomes" id="UP000030651"/>
    </source>
</evidence>
<evidence type="ECO:0000313" key="3">
    <source>
        <dbReference type="EMBL" id="ETS84755.1"/>
    </source>
</evidence>
<dbReference type="InterPro" id="IPR052895">
    <property type="entry name" value="HetReg/Transcr_Mod"/>
</dbReference>
<dbReference type="Proteomes" id="UP000030651">
    <property type="component" value="Unassembled WGS sequence"/>
</dbReference>